<dbReference type="STRING" id="3218.A0A2K1JQT1"/>
<evidence type="ECO:0000256" key="2">
    <source>
        <dbReference type="ARBA" id="ARBA00022837"/>
    </source>
</evidence>
<dbReference type="PaxDb" id="3218-PP1S70_191V6.1"/>
<feature type="region of interest" description="Disordered" evidence="3">
    <location>
        <begin position="303"/>
        <end position="323"/>
    </location>
</feature>
<dbReference type="CDD" id="cd00051">
    <property type="entry name" value="EFh"/>
    <property type="match status" value="2"/>
</dbReference>
<dbReference type="GO" id="GO:0005509">
    <property type="term" value="F:calcium ion binding"/>
    <property type="evidence" value="ECO:0000318"/>
    <property type="project" value="GO_Central"/>
</dbReference>
<dbReference type="EnsemblPlants" id="Pp3c12_14390V3.1">
    <property type="protein sequence ID" value="Pp3c12_14390V3.1"/>
    <property type="gene ID" value="Pp3c12_14390"/>
</dbReference>
<accession>A0A2K1JQT1</accession>
<dbReference type="SMART" id="SM00054">
    <property type="entry name" value="EFh"/>
    <property type="match status" value="4"/>
</dbReference>
<evidence type="ECO:0000313" key="6">
    <source>
        <dbReference type="EnsemblPlants" id="Pp3c12_14390V3.1"/>
    </source>
</evidence>
<dbReference type="Pfam" id="PF13499">
    <property type="entry name" value="EF-hand_7"/>
    <property type="match status" value="2"/>
</dbReference>
<dbReference type="GeneID" id="112289366"/>
<organism evidence="5">
    <name type="scientific">Physcomitrium patens</name>
    <name type="common">Spreading-leaved earth moss</name>
    <name type="synonym">Physcomitrella patens</name>
    <dbReference type="NCBI Taxonomy" id="3218"/>
    <lineage>
        <taxon>Eukaryota</taxon>
        <taxon>Viridiplantae</taxon>
        <taxon>Streptophyta</taxon>
        <taxon>Embryophyta</taxon>
        <taxon>Bryophyta</taxon>
        <taxon>Bryophytina</taxon>
        <taxon>Bryopsida</taxon>
        <taxon>Funariidae</taxon>
        <taxon>Funariales</taxon>
        <taxon>Funariaceae</taxon>
        <taxon>Physcomitrium</taxon>
    </lineage>
</organism>
<dbReference type="PROSITE" id="PS50222">
    <property type="entry name" value="EF_HAND_2"/>
    <property type="match status" value="4"/>
</dbReference>
<protein>
    <recommendedName>
        <fullName evidence="4">EF-hand domain-containing protein</fullName>
    </recommendedName>
</protein>
<reference evidence="5 7" key="1">
    <citation type="journal article" date="2008" name="Science">
        <title>The Physcomitrella genome reveals evolutionary insights into the conquest of land by plants.</title>
        <authorList>
            <person name="Rensing S."/>
            <person name="Lang D."/>
            <person name="Zimmer A."/>
            <person name="Terry A."/>
            <person name="Salamov A."/>
            <person name="Shapiro H."/>
            <person name="Nishiyama T."/>
            <person name="Perroud P.-F."/>
            <person name="Lindquist E."/>
            <person name="Kamisugi Y."/>
            <person name="Tanahashi T."/>
            <person name="Sakakibara K."/>
            <person name="Fujita T."/>
            <person name="Oishi K."/>
            <person name="Shin-I T."/>
            <person name="Kuroki Y."/>
            <person name="Toyoda A."/>
            <person name="Suzuki Y."/>
            <person name="Hashimoto A."/>
            <person name="Yamaguchi K."/>
            <person name="Sugano A."/>
            <person name="Kohara Y."/>
            <person name="Fujiyama A."/>
            <person name="Anterola A."/>
            <person name="Aoki S."/>
            <person name="Ashton N."/>
            <person name="Barbazuk W.B."/>
            <person name="Barker E."/>
            <person name="Bennetzen J."/>
            <person name="Bezanilla M."/>
            <person name="Blankenship R."/>
            <person name="Cho S.H."/>
            <person name="Dutcher S."/>
            <person name="Estelle M."/>
            <person name="Fawcett J.A."/>
            <person name="Gundlach H."/>
            <person name="Hanada K."/>
            <person name="Heyl A."/>
            <person name="Hicks K.A."/>
            <person name="Hugh J."/>
            <person name="Lohr M."/>
            <person name="Mayer K."/>
            <person name="Melkozernov A."/>
            <person name="Murata T."/>
            <person name="Nelson D."/>
            <person name="Pils B."/>
            <person name="Prigge M."/>
            <person name="Reiss B."/>
            <person name="Renner T."/>
            <person name="Rombauts S."/>
            <person name="Rushton P."/>
            <person name="Sanderfoot A."/>
            <person name="Schween G."/>
            <person name="Shiu S.-H."/>
            <person name="Stueber K."/>
            <person name="Theodoulou F.L."/>
            <person name="Tu H."/>
            <person name="Van de Peer Y."/>
            <person name="Verrier P.J."/>
            <person name="Waters E."/>
            <person name="Wood A."/>
            <person name="Yang L."/>
            <person name="Cove D."/>
            <person name="Cuming A."/>
            <person name="Hasebe M."/>
            <person name="Lucas S."/>
            <person name="Mishler D.B."/>
            <person name="Reski R."/>
            <person name="Grigoriev I."/>
            <person name="Quatrano R.S."/>
            <person name="Boore J.L."/>
        </authorList>
    </citation>
    <scope>NUCLEOTIDE SEQUENCE [LARGE SCALE GENOMIC DNA]</scope>
    <source>
        <strain evidence="6 7">cv. Gransden 2004</strain>
    </source>
</reference>
<keyword evidence="1" id="KW-0677">Repeat</keyword>
<feature type="domain" description="EF-hand" evidence="4">
    <location>
        <begin position="430"/>
        <end position="465"/>
    </location>
</feature>
<feature type="region of interest" description="Disordered" evidence="3">
    <location>
        <begin position="50"/>
        <end position="79"/>
    </location>
</feature>
<dbReference type="Gene3D" id="1.10.238.10">
    <property type="entry name" value="EF-hand"/>
    <property type="match status" value="2"/>
</dbReference>
<feature type="domain" description="EF-hand" evidence="4">
    <location>
        <begin position="467"/>
        <end position="502"/>
    </location>
</feature>
<dbReference type="InterPro" id="IPR050230">
    <property type="entry name" value="CALM/Myosin/TropC-like"/>
</dbReference>
<feature type="domain" description="EF-hand" evidence="4">
    <location>
        <begin position="503"/>
        <end position="538"/>
    </location>
</feature>
<dbReference type="GO" id="GO:0005814">
    <property type="term" value="C:centriole"/>
    <property type="evidence" value="ECO:0000318"/>
    <property type="project" value="GO_Central"/>
</dbReference>
<dbReference type="InterPro" id="IPR011992">
    <property type="entry name" value="EF-hand-dom_pair"/>
</dbReference>
<dbReference type="InterPro" id="IPR002048">
    <property type="entry name" value="EF_hand_dom"/>
</dbReference>
<dbReference type="RefSeq" id="XP_024390292.1">
    <property type="nucleotide sequence ID" value="XM_024534524.2"/>
</dbReference>
<name>A0A2K1JQT1_PHYPA</name>
<reference evidence="6" key="3">
    <citation type="submission" date="2020-12" db="UniProtKB">
        <authorList>
            <consortium name="EnsemblPlants"/>
        </authorList>
    </citation>
    <scope>IDENTIFICATION</scope>
</reference>
<dbReference type="PANTHER" id="PTHR23048:SF59">
    <property type="entry name" value="EF-HAND SUPERFAMILY PROTEIN"/>
    <property type="match status" value="1"/>
</dbReference>
<dbReference type="AlphaFoldDB" id="A0A2K1JQT1"/>
<evidence type="ECO:0000256" key="3">
    <source>
        <dbReference type="SAM" id="MobiDB-lite"/>
    </source>
</evidence>
<keyword evidence="7" id="KW-1185">Reference proteome</keyword>
<dbReference type="EMBL" id="ABEU02000012">
    <property type="protein sequence ID" value="PNR43895.1"/>
    <property type="molecule type" value="Genomic_DNA"/>
</dbReference>
<evidence type="ECO:0000256" key="1">
    <source>
        <dbReference type="ARBA" id="ARBA00022737"/>
    </source>
</evidence>
<dbReference type="RefSeq" id="XP_024390291.1">
    <property type="nucleotide sequence ID" value="XM_024534523.2"/>
</dbReference>
<dbReference type="PANTHER" id="PTHR23048">
    <property type="entry name" value="MYOSIN LIGHT CHAIN 1, 3"/>
    <property type="match status" value="1"/>
</dbReference>
<dbReference type="SUPFAM" id="SSF47473">
    <property type="entry name" value="EF-hand"/>
    <property type="match status" value="1"/>
</dbReference>
<proteinExistence type="predicted"/>
<dbReference type="Gramene" id="Pp3c12_14390V3.1">
    <property type="protein sequence ID" value="Pp3c12_14390V3.1"/>
    <property type="gene ID" value="Pp3c12_14390"/>
</dbReference>
<dbReference type="EnsemblPlants" id="Pp3c12_14390V3.2">
    <property type="protein sequence ID" value="Pp3c12_14390V3.2"/>
    <property type="gene ID" value="Pp3c12_14390"/>
</dbReference>
<dbReference type="RefSeq" id="XP_073393635.1">
    <property type="nucleotide sequence ID" value="XM_073537534.1"/>
</dbReference>
<evidence type="ECO:0000313" key="7">
    <source>
        <dbReference type="Proteomes" id="UP000006727"/>
    </source>
</evidence>
<evidence type="ECO:0000259" key="4">
    <source>
        <dbReference type="PROSITE" id="PS50222"/>
    </source>
</evidence>
<dbReference type="OrthoDB" id="343296at2759"/>
<keyword evidence="2" id="KW-0106">Calcium</keyword>
<dbReference type="Gramene" id="Pp3c12_14390V3.2">
    <property type="protein sequence ID" value="Pp3c12_14390V3.2"/>
    <property type="gene ID" value="Pp3c12_14390"/>
</dbReference>
<dbReference type="PROSITE" id="PS00018">
    <property type="entry name" value="EF_HAND_1"/>
    <property type="match status" value="1"/>
</dbReference>
<gene>
    <name evidence="6" type="primary">LOC112289366</name>
    <name evidence="5" type="ORF">PHYPA_016278</name>
</gene>
<dbReference type="InterPro" id="IPR018247">
    <property type="entry name" value="EF_Hand_1_Ca_BS"/>
</dbReference>
<dbReference type="FunFam" id="1.10.238.10:FF:000003">
    <property type="entry name" value="Calmodulin A"/>
    <property type="match status" value="1"/>
</dbReference>
<dbReference type="Proteomes" id="UP000006727">
    <property type="component" value="Chromosome 12"/>
</dbReference>
<reference evidence="5 7" key="2">
    <citation type="journal article" date="2018" name="Plant J.">
        <title>The Physcomitrella patens chromosome-scale assembly reveals moss genome structure and evolution.</title>
        <authorList>
            <person name="Lang D."/>
            <person name="Ullrich K.K."/>
            <person name="Murat F."/>
            <person name="Fuchs J."/>
            <person name="Jenkins J."/>
            <person name="Haas F.B."/>
            <person name="Piednoel M."/>
            <person name="Gundlach H."/>
            <person name="Van Bel M."/>
            <person name="Meyberg R."/>
            <person name="Vives C."/>
            <person name="Morata J."/>
            <person name="Symeonidi A."/>
            <person name="Hiss M."/>
            <person name="Muchero W."/>
            <person name="Kamisugi Y."/>
            <person name="Saleh O."/>
            <person name="Blanc G."/>
            <person name="Decker E.L."/>
            <person name="van Gessel N."/>
            <person name="Grimwood J."/>
            <person name="Hayes R.D."/>
            <person name="Graham S.W."/>
            <person name="Gunter L.E."/>
            <person name="McDaniel S.F."/>
            <person name="Hoernstein S.N.W."/>
            <person name="Larsson A."/>
            <person name="Li F.W."/>
            <person name="Perroud P.F."/>
            <person name="Phillips J."/>
            <person name="Ranjan P."/>
            <person name="Rokshar D.S."/>
            <person name="Rothfels C.J."/>
            <person name="Schneider L."/>
            <person name="Shu S."/>
            <person name="Stevenson D.W."/>
            <person name="Thummler F."/>
            <person name="Tillich M."/>
            <person name="Villarreal Aguilar J.C."/>
            <person name="Widiez T."/>
            <person name="Wong G.K."/>
            <person name="Wymore A."/>
            <person name="Zhang Y."/>
            <person name="Zimmer A.D."/>
            <person name="Quatrano R.S."/>
            <person name="Mayer K.F.X."/>
            <person name="Goodstein D."/>
            <person name="Casacuberta J.M."/>
            <person name="Vandepoele K."/>
            <person name="Reski R."/>
            <person name="Cuming A.C."/>
            <person name="Tuskan G.A."/>
            <person name="Maumus F."/>
            <person name="Salse J."/>
            <person name="Schmutz J."/>
            <person name="Rensing S.A."/>
        </authorList>
    </citation>
    <scope>NUCLEOTIDE SEQUENCE [LARGE SCALE GENOMIC DNA]</scope>
    <source>
        <strain evidence="6 7">cv. Gransden 2004</strain>
    </source>
</reference>
<dbReference type="GO" id="GO:0005634">
    <property type="term" value="C:nucleus"/>
    <property type="evidence" value="ECO:0000318"/>
    <property type="project" value="GO_Central"/>
</dbReference>
<sequence length="538" mass="58264">MSSNGGNGNGPLKSNEEVQNCGREVQHERLLLHGGSNTCPRVEVYCSGNKNSDEEVPSHPRTPNGGGANTVEDGVSNFGLPNSTFRASLQQDVHPIGGDEMLALNLTSVNSETKTGGFGNSDGGVPPQRLSGQCWCNLYSDAETSLAKIPSTFSKDGNASVGAVNAPFSVDDSSHPCNCTCLSSVGNSDLCEDGPLDVAASGTNENLPVFSLTLSADIPDFRNTELHRCMPLGKQQARSISGAVGNGLTPQCCVKVVCVCDKDGSTHISRGCNTAVPFEHAACSCRKDHASCVGDGRVDHHSASDLSSESSRKSSEKLNGLFPASYGRSSGRCKDPLTMRFNGMSSRFDEPCSTSSGKDRRKLRPITFDTSFRKGLGTARRDKNKSWSQDITEDLKQEIREAFDLFDTAGSGTIDAKDLKVAMRALGFDPKKEEIKTMITDIERNESDTINFEEFLQMMTEKLGERDPKEEIVKAFRLFDVDGTGKISFKNLKHVAKELGENMTDEELQEMIDEADCDGDGEISESEFCRIMKKARLL</sequence>
<dbReference type="GO" id="GO:0000226">
    <property type="term" value="P:microtubule cytoskeleton organization"/>
    <property type="evidence" value="ECO:0000318"/>
    <property type="project" value="GO_Central"/>
</dbReference>
<feature type="domain" description="EF-hand" evidence="4">
    <location>
        <begin position="394"/>
        <end position="429"/>
    </location>
</feature>
<evidence type="ECO:0000313" key="5">
    <source>
        <dbReference type="EMBL" id="PNR43895.1"/>
    </source>
</evidence>